<protein>
    <submittedName>
        <fullName evidence="1">2810_t:CDS:1</fullName>
    </submittedName>
</protein>
<feature type="non-terminal residue" evidence="1">
    <location>
        <position position="211"/>
    </location>
</feature>
<evidence type="ECO:0000313" key="2">
    <source>
        <dbReference type="Proteomes" id="UP000789525"/>
    </source>
</evidence>
<gene>
    <name evidence="1" type="ORF">ACOLOM_LOCUS7420</name>
</gene>
<dbReference type="EMBL" id="CAJVPT010017121">
    <property type="protein sequence ID" value="CAG8623886.1"/>
    <property type="molecule type" value="Genomic_DNA"/>
</dbReference>
<name>A0ACA9N4L9_9GLOM</name>
<evidence type="ECO:0000313" key="1">
    <source>
        <dbReference type="EMBL" id="CAG8623886.1"/>
    </source>
</evidence>
<comment type="caution">
    <text evidence="1">The sequence shown here is derived from an EMBL/GenBank/DDBJ whole genome shotgun (WGS) entry which is preliminary data.</text>
</comment>
<accession>A0ACA9N4L9</accession>
<organism evidence="1 2">
    <name type="scientific">Acaulospora colombiana</name>
    <dbReference type="NCBI Taxonomy" id="27376"/>
    <lineage>
        <taxon>Eukaryota</taxon>
        <taxon>Fungi</taxon>
        <taxon>Fungi incertae sedis</taxon>
        <taxon>Mucoromycota</taxon>
        <taxon>Glomeromycotina</taxon>
        <taxon>Glomeromycetes</taxon>
        <taxon>Diversisporales</taxon>
        <taxon>Acaulosporaceae</taxon>
        <taxon>Acaulospora</taxon>
    </lineage>
</organism>
<proteinExistence type="predicted"/>
<sequence length="211" mass="23308">MPDNTGKATGCAPTQEIMTRSKSWTRILLINSETRCIHEIVVKLPSEITMGDAPSDPVKARSSFLSSYMSSHADTLVAYVLYFGKVKETPSTAKMTSIDQNKMDLSYQVKGSEEWKSVSVEFDPPLSGYEAVKPRLMQMKADAEEGLGMAKAPPLTTFSLKPGSFRALPVLFILAVFSLAPYHERVITKEEVPPLLYPLLPHANTALHFLT</sequence>
<reference evidence="1" key="1">
    <citation type="submission" date="2021-06" db="EMBL/GenBank/DDBJ databases">
        <authorList>
            <person name="Kallberg Y."/>
            <person name="Tangrot J."/>
            <person name="Rosling A."/>
        </authorList>
    </citation>
    <scope>NUCLEOTIDE SEQUENCE</scope>
    <source>
        <strain evidence="1">CL356</strain>
    </source>
</reference>
<dbReference type="Proteomes" id="UP000789525">
    <property type="component" value="Unassembled WGS sequence"/>
</dbReference>
<keyword evidence="2" id="KW-1185">Reference proteome</keyword>